<protein>
    <submittedName>
        <fullName evidence="2">Uncharacterized protein</fullName>
    </submittedName>
</protein>
<evidence type="ECO:0000313" key="2">
    <source>
        <dbReference type="EMBL" id="OSX65700.1"/>
    </source>
</evidence>
<reference evidence="2 3" key="1">
    <citation type="submission" date="2017-04" db="EMBL/GenBank/DDBJ databases">
        <title>Genome Sequence of the Model Brown-Rot Fungus Postia placenta SB12.</title>
        <authorList>
            <consortium name="DOE Joint Genome Institute"/>
            <person name="Gaskell J."/>
            <person name="Kersten P."/>
            <person name="Larrondo L.F."/>
            <person name="Canessa P."/>
            <person name="Martinez D."/>
            <person name="Hibbett D."/>
            <person name="Schmoll M."/>
            <person name="Kubicek C.P."/>
            <person name="Martinez A.T."/>
            <person name="Yadav J."/>
            <person name="Master E."/>
            <person name="Magnuson J.K."/>
            <person name="James T."/>
            <person name="Yaver D."/>
            <person name="Berka R."/>
            <person name="Labutti K."/>
            <person name="Lipzen A."/>
            <person name="Aerts A."/>
            <person name="Barry K."/>
            <person name="Henrissat B."/>
            <person name="Blanchette R."/>
            <person name="Grigoriev I."/>
            <person name="Cullen D."/>
        </authorList>
    </citation>
    <scope>NUCLEOTIDE SEQUENCE [LARGE SCALE GENOMIC DNA]</scope>
    <source>
        <strain evidence="2 3">MAD-698-R-SB12</strain>
    </source>
</reference>
<accession>A0A1X6NAZ9</accession>
<feature type="region of interest" description="Disordered" evidence="1">
    <location>
        <begin position="1"/>
        <end position="83"/>
    </location>
</feature>
<dbReference type="Proteomes" id="UP000194127">
    <property type="component" value="Unassembled WGS sequence"/>
</dbReference>
<keyword evidence="3" id="KW-1185">Reference proteome</keyword>
<dbReference type="GeneID" id="36322323"/>
<evidence type="ECO:0000256" key="1">
    <source>
        <dbReference type="SAM" id="MobiDB-lite"/>
    </source>
</evidence>
<organism evidence="2 3">
    <name type="scientific">Postia placenta MAD-698-R-SB12</name>
    <dbReference type="NCBI Taxonomy" id="670580"/>
    <lineage>
        <taxon>Eukaryota</taxon>
        <taxon>Fungi</taxon>
        <taxon>Dikarya</taxon>
        <taxon>Basidiomycota</taxon>
        <taxon>Agaricomycotina</taxon>
        <taxon>Agaricomycetes</taxon>
        <taxon>Polyporales</taxon>
        <taxon>Adustoporiaceae</taxon>
        <taxon>Rhodonia</taxon>
    </lineage>
</organism>
<gene>
    <name evidence="2" type="ORF">POSPLADRAFT_1038349</name>
</gene>
<sequence>MYRAHKAEDEQYHGNQEDSNGEENRHRCSPAVGASRAGATSRIAFEATTVRRNTNERGDVPWRGSPEFNSVPPGQDGARADRIGANPGLYICRMVSSRVMRGACMRVEVELEAPPVSEGLERAV</sequence>
<name>A0A1X6NAZ9_9APHY</name>
<dbReference type="RefSeq" id="XP_024342494.1">
    <property type="nucleotide sequence ID" value="XM_024477373.1"/>
</dbReference>
<dbReference type="EMBL" id="KZ110592">
    <property type="protein sequence ID" value="OSX65700.1"/>
    <property type="molecule type" value="Genomic_DNA"/>
</dbReference>
<dbReference type="AlphaFoldDB" id="A0A1X6NAZ9"/>
<proteinExistence type="predicted"/>
<feature type="compositionally biased region" description="Basic and acidic residues" evidence="1">
    <location>
        <begin position="1"/>
        <end position="26"/>
    </location>
</feature>
<evidence type="ECO:0000313" key="3">
    <source>
        <dbReference type="Proteomes" id="UP000194127"/>
    </source>
</evidence>